<feature type="domain" description="Enoyl reductase (ER)" evidence="8">
    <location>
        <begin position="601"/>
        <end position="925"/>
    </location>
</feature>
<feature type="modified residue" description="N6-(pyridoxal phosphate)lysine" evidence="7">
    <location>
        <position position="310"/>
    </location>
</feature>
<dbReference type="Gene3D" id="3.40.640.10">
    <property type="entry name" value="Type I PLP-dependent aspartate aminotransferase-like (Major domain)"/>
    <property type="match status" value="1"/>
</dbReference>
<evidence type="ECO:0000256" key="7">
    <source>
        <dbReference type="PIRSR" id="PIRSR602129-50"/>
    </source>
</evidence>
<dbReference type="Gene3D" id="3.90.180.10">
    <property type="entry name" value="Medium-chain alcohol dehydrogenases, catalytic domain"/>
    <property type="match status" value="1"/>
</dbReference>
<dbReference type="EMBL" id="QWIP01000028">
    <property type="protein sequence ID" value="RMY77162.1"/>
    <property type="molecule type" value="Genomic_DNA"/>
</dbReference>
<dbReference type="PANTHER" id="PTHR45348">
    <property type="entry name" value="HYPOTHETICAL OXIDOREDUCTASE (EUROFUNG)"/>
    <property type="match status" value="1"/>
</dbReference>
<dbReference type="AlphaFoldDB" id="A0A3M7EKW1"/>
<dbReference type="Pfam" id="PF00282">
    <property type="entry name" value="Pyridoxal_deC"/>
    <property type="match status" value="1"/>
</dbReference>
<keyword evidence="4 7" id="KW-0663">Pyridoxal phosphate</keyword>
<evidence type="ECO:0000256" key="4">
    <source>
        <dbReference type="ARBA" id="ARBA00022898"/>
    </source>
</evidence>
<evidence type="ECO:0000256" key="2">
    <source>
        <dbReference type="ARBA" id="ARBA00008072"/>
    </source>
</evidence>
<dbReference type="Proteomes" id="UP000269276">
    <property type="component" value="Unassembled WGS sequence"/>
</dbReference>
<organism evidence="9 10">
    <name type="scientific">Hortaea werneckii</name>
    <name type="common">Black yeast</name>
    <name type="synonym">Cladosporium werneckii</name>
    <dbReference type="NCBI Taxonomy" id="91943"/>
    <lineage>
        <taxon>Eukaryota</taxon>
        <taxon>Fungi</taxon>
        <taxon>Dikarya</taxon>
        <taxon>Ascomycota</taxon>
        <taxon>Pezizomycotina</taxon>
        <taxon>Dothideomycetes</taxon>
        <taxon>Dothideomycetidae</taxon>
        <taxon>Mycosphaerellales</taxon>
        <taxon>Teratosphaeriaceae</taxon>
        <taxon>Hortaea</taxon>
    </lineage>
</organism>
<dbReference type="OrthoDB" id="2161780at2759"/>
<evidence type="ECO:0000256" key="1">
    <source>
        <dbReference type="ARBA" id="ARBA00001933"/>
    </source>
</evidence>
<evidence type="ECO:0000313" key="10">
    <source>
        <dbReference type="Proteomes" id="UP000269276"/>
    </source>
</evidence>
<dbReference type="InterPro" id="IPR015421">
    <property type="entry name" value="PyrdxlP-dep_Trfase_major"/>
</dbReference>
<dbReference type="SUPFAM" id="SSF51735">
    <property type="entry name" value="NAD(P)-binding Rossmann-fold domains"/>
    <property type="match status" value="1"/>
</dbReference>
<comment type="similarity">
    <text evidence="2">Belongs to the zinc-containing alcohol dehydrogenase family.</text>
</comment>
<dbReference type="Pfam" id="PF08240">
    <property type="entry name" value="ADH_N"/>
    <property type="match status" value="1"/>
</dbReference>
<gene>
    <name evidence="9" type="ORF">D0863_01511</name>
</gene>
<comment type="cofactor">
    <cofactor evidence="1 7">
        <name>pyridoxal 5'-phosphate</name>
        <dbReference type="ChEBI" id="CHEBI:597326"/>
    </cofactor>
</comment>
<protein>
    <recommendedName>
        <fullName evidence="8">Enoyl reductase (ER) domain-containing protein</fullName>
    </recommendedName>
</protein>
<dbReference type="InterPro" id="IPR015422">
    <property type="entry name" value="PyrdxlP-dep_Trfase_small"/>
</dbReference>
<dbReference type="Gene3D" id="3.90.1150.10">
    <property type="entry name" value="Aspartate Aminotransferase, domain 1"/>
    <property type="match status" value="1"/>
</dbReference>
<dbReference type="InterPro" id="IPR013149">
    <property type="entry name" value="ADH-like_C"/>
</dbReference>
<evidence type="ECO:0000256" key="6">
    <source>
        <dbReference type="ARBA" id="ARBA00023239"/>
    </source>
</evidence>
<dbReference type="InterPro" id="IPR047122">
    <property type="entry name" value="Trans-enoyl_RdTase-like"/>
</dbReference>
<dbReference type="GO" id="GO:0030170">
    <property type="term" value="F:pyridoxal phosphate binding"/>
    <property type="evidence" value="ECO:0007669"/>
    <property type="project" value="InterPro"/>
</dbReference>
<dbReference type="CDD" id="cd08249">
    <property type="entry name" value="enoyl_reductase_like"/>
    <property type="match status" value="1"/>
</dbReference>
<keyword evidence="6" id="KW-0456">Lyase</keyword>
<dbReference type="VEuPathDB" id="FungiDB:BTJ68_01357"/>
<reference evidence="9 10" key="1">
    <citation type="journal article" date="2018" name="BMC Genomics">
        <title>Genomic evidence for intraspecific hybridization in a clonal and extremely halotolerant yeast.</title>
        <authorList>
            <person name="Gostincar C."/>
            <person name="Stajich J.E."/>
            <person name="Zupancic J."/>
            <person name="Zalar P."/>
            <person name="Gunde-Cimerman N."/>
        </authorList>
    </citation>
    <scope>NUCLEOTIDE SEQUENCE [LARGE SCALE GENOMIC DNA]</scope>
    <source>
        <strain evidence="9 10">EXF-2682</strain>
    </source>
</reference>
<name>A0A3M7EKW1_HORWE</name>
<dbReference type="Gene3D" id="3.40.50.720">
    <property type="entry name" value="NAD(P)-binding Rossmann-like Domain"/>
    <property type="match status" value="1"/>
</dbReference>
<sequence length="929" mass="101826">MTHCTTMDTNRTRDTPNLVLPSAEVVDNVRANFLTRLPEAGIGEAKAVEHLNNHVLPGLNRASSSPHYYGFVTGGATTIAKLADNLVTEADNSPQVHLPRETVATEVEDCALRMVCDLLALPPNDWPHRTFTTGATASNVVGIACGREFILQHAATKLSSRVSVGDDGLAKAMAKAGVSDVQILTTVPHSSLRKASSIVGLGRSCVVEVGQSNRRHLFDMEALESQLRRPGIASIVVVSCAEVNTGFFATTGEDMRQIRKLCDEYGAWLHVDAAFGLLARVLSDSEQYSALKQGVNGLELADSIAGDAHKLLNVPYDCGIFLSRHLRVGVEVFQNPNAAYLNSASSETIESADRHIPSPLNIGIENSRRFRALPVYSSLAAYGRTGYQEMLERQILLAREIARFIAANEHYELLPNVDEDMPVEDRLSRIYIIVLFRAKSQAVNEELVKRVNATKRIYISGTHWDGRPAARFAVANWQADAEQDLQLVQDVLLQVVHRYSKMRWHSVTMPRTCDMSTYVFIQLYPTLPHAGTRFARSLKRQHFYSRFTAALSHLSAFITLERVKGMASFSSSSSSSRVNMESWLFRKPKNLAAWQLKPKERPVTVSSAPYNSPPKGHVAIKVIDVAINPIDWKMQDADVFGLKYPTVFGLDVAGEIYELGDEVDDFHVGQRVIAHCNGYSQKDASHGAFQRYTIVPQEAVAELPYAITTSRGVVLPLAISTAAAGLFQKDYLKLPYPTNDEPEKLKRTVLVWGGSSSVGSCCIQLAVASGAKVFVTASEKNFDYCKQLGAAKCFDYHSEDVEKQIVDALKDRTVAGAYHANGGDPAFISCARILDQTQGKTIVVTVQGVPEKGVPNSVRGKMISSSNIFSNEVGPYIWRKFLPKALDSGKVVPAPEPLTVGEELRSIQLGLDKQKAGVSAQKVVVTNIS</sequence>
<dbReference type="Pfam" id="PF00107">
    <property type="entry name" value="ADH_zinc_N"/>
    <property type="match status" value="1"/>
</dbReference>
<dbReference type="InterPro" id="IPR020843">
    <property type="entry name" value="ER"/>
</dbReference>
<dbReference type="GO" id="GO:0016651">
    <property type="term" value="F:oxidoreductase activity, acting on NAD(P)H"/>
    <property type="evidence" value="ECO:0007669"/>
    <property type="project" value="InterPro"/>
</dbReference>
<dbReference type="SUPFAM" id="SSF53383">
    <property type="entry name" value="PLP-dependent transferases"/>
    <property type="match status" value="1"/>
</dbReference>
<dbReference type="GO" id="GO:0019752">
    <property type="term" value="P:carboxylic acid metabolic process"/>
    <property type="evidence" value="ECO:0007669"/>
    <property type="project" value="InterPro"/>
</dbReference>
<evidence type="ECO:0000256" key="3">
    <source>
        <dbReference type="ARBA" id="ARBA00011245"/>
    </source>
</evidence>
<dbReference type="InterPro" id="IPR015424">
    <property type="entry name" value="PyrdxlP-dep_Trfase"/>
</dbReference>
<evidence type="ECO:0000256" key="5">
    <source>
        <dbReference type="ARBA" id="ARBA00023002"/>
    </source>
</evidence>
<dbReference type="SMART" id="SM00829">
    <property type="entry name" value="PKS_ER"/>
    <property type="match status" value="1"/>
</dbReference>
<dbReference type="GO" id="GO:0016830">
    <property type="term" value="F:carbon-carbon lyase activity"/>
    <property type="evidence" value="ECO:0007669"/>
    <property type="project" value="InterPro"/>
</dbReference>
<dbReference type="SUPFAM" id="SSF50129">
    <property type="entry name" value="GroES-like"/>
    <property type="match status" value="1"/>
</dbReference>
<dbReference type="InterPro" id="IPR013154">
    <property type="entry name" value="ADH-like_N"/>
</dbReference>
<keyword evidence="5" id="KW-0560">Oxidoreductase</keyword>
<evidence type="ECO:0000313" key="9">
    <source>
        <dbReference type="EMBL" id="RMY77162.1"/>
    </source>
</evidence>
<comment type="subunit">
    <text evidence="3">Monomer.</text>
</comment>
<dbReference type="InterPro" id="IPR036291">
    <property type="entry name" value="NAD(P)-bd_dom_sf"/>
</dbReference>
<evidence type="ECO:0000259" key="8">
    <source>
        <dbReference type="SMART" id="SM00829"/>
    </source>
</evidence>
<accession>A0A3M7EKW1</accession>
<proteinExistence type="inferred from homology"/>
<dbReference type="PANTHER" id="PTHR45348:SF2">
    <property type="entry name" value="ZINC-TYPE ALCOHOL DEHYDROGENASE-LIKE PROTEIN C2E1P3.01"/>
    <property type="match status" value="1"/>
</dbReference>
<dbReference type="InterPro" id="IPR002129">
    <property type="entry name" value="PyrdxlP-dep_de-COase"/>
</dbReference>
<comment type="caution">
    <text evidence="9">The sequence shown here is derived from an EMBL/GenBank/DDBJ whole genome shotgun (WGS) entry which is preliminary data.</text>
</comment>
<dbReference type="InterPro" id="IPR011032">
    <property type="entry name" value="GroES-like_sf"/>
</dbReference>